<dbReference type="EMBL" id="JH921431">
    <property type="protein sequence ID" value="EKD19108.1"/>
    <property type="molecule type" value="Genomic_DNA"/>
</dbReference>
<evidence type="ECO:0000313" key="3">
    <source>
        <dbReference type="Proteomes" id="UP000006753"/>
    </source>
</evidence>
<dbReference type="GeneID" id="18758280"/>
<dbReference type="AlphaFoldDB" id="K1XE39"/>
<dbReference type="RefSeq" id="XP_007290234.1">
    <property type="nucleotide sequence ID" value="XM_007290172.1"/>
</dbReference>
<feature type="region of interest" description="Disordered" evidence="1">
    <location>
        <begin position="290"/>
        <end position="396"/>
    </location>
</feature>
<evidence type="ECO:0000313" key="2">
    <source>
        <dbReference type="EMBL" id="EKD19108.1"/>
    </source>
</evidence>
<dbReference type="KEGG" id="mbe:MBM_02345"/>
<sequence>MADLTFNQIETDWAKLVKSTPSVARWIAKGGKPPAIQGKPNQEDIEERKWLKLRVNWDSKNGRWILHRLVRESNKQLGCQEIVTIDKARKVYVQKHIFQGMEIDFEDWFIQRYSGLARADLRWLIKRFQEMSEVETVRMQSSVRDESEYLVPEDWATMNPKSAPQEVGGIEGTVALETTAELKASPVNISFQMPGKGPSNTDKDHVQIVNSKSEVTIPGTSENDLPDKAQIEPSQSLMEEKVGSVGKQQLKAPEAPEARVAKRTCHEPRSLVGVGATEVETAVDEAFVVSESEELVHDEFSKDRHQDESPGKERDVVQSTEAAPFKKEELCNQDDEPKGGNTEEKDEEHEADEADEADEQNEEEEQDEEEHKDEEEDEDKEDEVNALRQYRADSPEMMHDREKVIVRKYQWPSWVAFNEGEVRAYKVPDQTGSFRTVFYHKESDDHHWEEYDPLPKPKGTGQRFGGKTSRKEILAATSGIAKSNRIGRKNRN</sequence>
<proteinExistence type="predicted"/>
<feature type="region of interest" description="Disordered" evidence="1">
    <location>
        <begin position="244"/>
        <end position="263"/>
    </location>
</feature>
<accession>K1XE39</accession>
<feature type="compositionally biased region" description="Basic and acidic residues" evidence="1">
    <location>
        <begin position="443"/>
        <end position="455"/>
    </location>
</feature>
<organism evidence="2 3">
    <name type="scientific">Marssonina brunnea f. sp. multigermtubi (strain MB_m1)</name>
    <name type="common">Marssonina leaf spot fungus</name>
    <dbReference type="NCBI Taxonomy" id="1072389"/>
    <lineage>
        <taxon>Eukaryota</taxon>
        <taxon>Fungi</taxon>
        <taxon>Dikarya</taxon>
        <taxon>Ascomycota</taxon>
        <taxon>Pezizomycotina</taxon>
        <taxon>Leotiomycetes</taxon>
        <taxon>Helotiales</taxon>
        <taxon>Drepanopezizaceae</taxon>
        <taxon>Drepanopeziza</taxon>
    </lineage>
</organism>
<feature type="compositionally biased region" description="Basic and acidic residues" evidence="1">
    <location>
        <begin position="294"/>
        <end position="316"/>
    </location>
</feature>
<gene>
    <name evidence="2" type="ORF">MBM_02345</name>
</gene>
<dbReference type="HOGENOM" id="CLU_554410_0_0_1"/>
<feature type="region of interest" description="Disordered" evidence="1">
    <location>
        <begin position="443"/>
        <end position="472"/>
    </location>
</feature>
<evidence type="ECO:0000256" key="1">
    <source>
        <dbReference type="SAM" id="MobiDB-lite"/>
    </source>
</evidence>
<feature type="compositionally biased region" description="Acidic residues" evidence="1">
    <location>
        <begin position="344"/>
        <end position="384"/>
    </location>
</feature>
<name>K1XE39_MARBU</name>
<dbReference type="Proteomes" id="UP000006753">
    <property type="component" value="Unassembled WGS sequence"/>
</dbReference>
<feature type="compositionally biased region" description="Basic and acidic residues" evidence="1">
    <location>
        <begin position="254"/>
        <end position="263"/>
    </location>
</feature>
<feature type="compositionally biased region" description="Basic and acidic residues" evidence="1">
    <location>
        <begin position="324"/>
        <end position="343"/>
    </location>
</feature>
<reference evidence="2 3" key="1">
    <citation type="journal article" date="2012" name="BMC Genomics">
        <title>Sequencing the genome of Marssonina brunnea reveals fungus-poplar co-evolution.</title>
        <authorList>
            <person name="Zhu S."/>
            <person name="Cao Y.-Z."/>
            <person name="Jiang C."/>
            <person name="Tan B.-Y."/>
            <person name="Wang Z."/>
            <person name="Feng S."/>
            <person name="Zhang L."/>
            <person name="Su X.-H."/>
            <person name="Brejova B."/>
            <person name="Vinar T."/>
            <person name="Xu M."/>
            <person name="Wang M.-X."/>
            <person name="Zhang S.-G."/>
            <person name="Huang M.-R."/>
            <person name="Wu R."/>
            <person name="Zhou Y."/>
        </authorList>
    </citation>
    <scope>NUCLEOTIDE SEQUENCE [LARGE SCALE GENOMIC DNA]</scope>
    <source>
        <strain evidence="2 3">MB_m1</strain>
    </source>
</reference>
<protein>
    <submittedName>
        <fullName evidence="2">Uncharacterized protein</fullName>
    </submittedName>
</protein>
<keyword evidence="3" id="KW-1185">Reference proteome</keyword>
<dbReference type="InParanoid" id="K1XE39"/>